<evidence type="ECO:0000256" key="4">
    <source>
        <dbReference type="ARBA" id="ARBA00022692"/>
    </source>
</evidence>
<evidence type="ECO:0000313" key="12">
    <source>
        <dbReference type="Proteomes" id="UP001255185"/>
    </source>
</evidence>
<dbReference type="InterPro" id="IPR036942">
    <property type="entry name" value="Beta-barrel_TonB_sf"/>
</dbReference>
<evidence type="ECO:0000313" key="11">
    <source>
        <dbReference type="EMBL" id="MDR6968241.1"/>
    </source>
</evidence>
<dbReference type="InterPro" id="IPR008969">
    <property type="entry name" value="CarboxyPept-like_regulatory"/>
</dbReference>
<reference evidence="11 12" key="1">
    <citation type="submission" date="2023-07" db="EMBL/GenBank/DDBJ databases">
        <title>Sorghum-associated microbial communities from plants grown in Nebraska, USA.</title>
        <authorList>
            <person name="Schachtman D."/>
        </authorList>
    </citation>
    <scope>NUCLEOTIDE SEQUENCE [LARGE SCALE GENOMIC DNA]</scope>
    <source>
        <strain evidence="11 12">3773</strain>
    </source>
</reference>
<dbReference type="Gene3D" id="2.170.130.10">
    <property type="entry name" value="TonB-dependent receptor, plug domain"/>
    <property type="match status" value="1"/>
</dbReference>
<evidence type="ECO:0000256" key="6">
    <source>
        <dbReference type="ARBA" id="ARBA00023237"/>
    </source>
</evidence>
<evidence type="ECO:0000256" key="5">
    <source>
        <dbReference type="ARBA" id="ARBA00023136"/>
    </source>
</evidence>
<evidence type="ECO:0000259" key="9">
    <source>
        <dbReference type="Pfam" id="PF07715"/>
    </source>
</evidence>
<evidence type="ECO:0000256" key="8">
    <source>
        <dbReference type="SAM" id="SignalP"/>
    </source>
</evidence>
<keyword evidence="4 7" id="KW-0812">Transmembrane</keyword>
<feature type="signal peptide" evidence="8">
    <location>
        <begin position="1"/>
        <end position="19"/>
    </location>
</feature>
<feature type="domain" description="Outer membrane protein beta-barrel" evidence="10">
    <location>
        <begin position="363"/>
        <end position="780"/>
    </location>
</feature>
<comment type="caution">
    <text evidence="11">The sequence shown here is derived from an EMBL/GenBank/DDBJ whole genome shotgun (WGS) entry which is preliminary data.</text>
</comment>
<gene>
    <name evidence="11" type="ORF">J2X31_002258</name>
</gene>
<keyword evidence="6 7" id="KW-0998">Cell outer membrane</keyword>
<accession>A0ABU1TQJ1</accession>
<evidence type="ECO:0000259" key="10">
    <source>
        <dbReference type="Pfam" id="PF14905"/>
    </source>
</evidence>
<evidence type="ECO:0000256" key="3">
    <source>
        <dbReference type="ARBA" id="ARBA00022452"/>
    </source>
</evidence>
<dbReference type="InterPro" id="IPR012910">
    <property type="entry name" value="Plug_dom"/>
</dbReference>
<dbReference type="SUPFAM" id="SSF49464">
    <property type="entry name" value="Carboxypeptidase regulatory domain-like"/>
    <property type="match status" value="1"/>
</dbReference>
<dbReference type="Proteomes" id="UP001255185">
    <property type="component" value="Unassembled WGS sequence"/>
</dbReference>
<keyword evidence="12" id="KW-1185">Reference proteome</keyword>
<keyword evidence="5 7" id="KW-0472">Membrane</keyword>
<dbReference type="PANTHER" id="PTHR40980">
    <property type="entry name" value="PLUG DOMAIN-CONTAINING PROTEIN"/>
    <property type="match status" value="1"/>
</dbReference>
<dbReference type="EMBL" id="JAVDVI010000009">
    <property type="protein sequence ID" value="MDR6968241.1"/>
    <property type="molecule type" value="Genomic_DNA"/>
</dbReference>
<dbReference type="Pfam" id="PF07715">
    <property type="entry name" value="Plug"/>
    <property type="match status" value="1"/>
</dbReference>
<comment type="subcellular location">
    <subcellularLocation>
        <location evidence="1 7">Cell outer membrane</location>
        <topology evidence="1 7">Multi-pass membrane protein</topology>
    </subcellularLocation>
</comment>
<dbReference type="RefSeq" id="WP_310026752.1">
    <property type="nucleotide sequence ID" value="NZ_JAVDVI010000009.1"/>
</dbReference>
<evidence type="ECO:0000256" key="2">
    <source>
        <dbReference type="ARBA" id="ARBA00022448"/>
    </source>
</evidence>
<organism evidence="11 12">
    <name type="scientific">Flavobacterium arsenatis</name>
    <dbReference type="NCBI Taxonomy" id="1484332"/>
    <lineage>
        <taxon>Bacteria</taxon>
        <taxon>Pseudomonadati</taxon>
        <taxon>Bacteroidota</taxon>
        <taxon>Flavobacteriia</taxon>
        <taxon>Flavobacteriales</taxon>
        <taxon>Flavobacteriaceae</taxon>
        <taxon>Flavobacterium</taxon>
    </lineage>
</organism>
<dbReference type="Pfam" id="PF13715">
    <property type="entry name" value="CarbopepD_reg_2"/>
    <property type="match status" value="1"/>
</dbReference>
<dbReference type="PROSITE" id="PS52016">
    <property type="entry name" value="TONB_DEPENDENT_REC_3"/>
    <property type="match status" value="1"/>
</dbReference>
<keyword evidence="3 7" id="KW-1134">Transmembrane beta strand</keyword>
<dbReference type="Gene3D" id="2.40.170.20">
    <property type="entry name" value="TonB-dependent receptor, beta-barrel domain"/>
    <property type="match status" value="1"/>
</dbReference>
<evidence type="ECO:0000256" key="1">
    <source>
        <dbReference type="ARBA" id="ARBA00004571"/>
    </source>
</evidence>
<feature type="chain" id="PRO_5045960514" evidence="8">
    <location>
        <begin position="20"/>
        <end position="807"/>
    </location>
</feature>
<keyword evidence="11" id="KW-0675">Receptor</keyword>
<keyword evidence="8" id="KW-0732">Signal</keyword>
<comment type="similarity">
    <text evidence="7">Belongs to the TonB-dependent receptor family.</text>
</comment>
<keyword evidence="2 7" id="KW-0813">Transport</keyword>
<feature type="domain" description="TonB-dependent receptor plug" evidence="9">
    <location>
        <begin position="140"/>
        <end position="215"/>
    </location>
</feature>
<dbReference type="InterPro" id="IPR041700">
    <property type="entry name" value="OMP_b-brl_3"/>
</dbReference>
<dbReference type="PANTHER" id="PTHR40980:SF3">
    <property type="entry name" value="TONB-DEPENDENT RECEPTOR-LIKE BETA-BARREL DOMAIN-CONTAINING PROTEIN"/>
    <property type="match status" value="1"/>
</dbReference>
<dbReference type="InterPro" id="IPR037066">
    <property type="entry name" value="Plug_dom_sf"/>
</dbReference>
<dbReference type="SUPFAM" id="SSF56935">
    <property type="entry name" value="Porins"/>
    <property type="match status" value="1"/>
</dbReference>
<dbReference type="Pfam" id="PF14905">
    <property type="entry name" value="OMP_b-brl_3"/>
    <property type="match status" value="1"/>
</dbReference>
<name>A0ABU1TQJ1_9FLAO</name>
<dbReference type="Gene3D" id="2.60.40.1120">
    <property type="entry name" value="Carboxypeptidase-like, regulatory domain"/>
    <property type="match status" value="1"/>
</dbReference>
<dbReference type="InterPro" id="IPR039426">
    <property type="entry name" value="TonB-dep_rcpt-like"/>
</dbReference>
<protein>
    <submittedName>
        <fullName evidence="11">Outer membrane receptor protein involved in Fe transport</fullName>
    </submittedName>
</protein>
<sequence length="807" mass="91295">MRIKLLFLFLFGTLFSMHAQNAGTISGKVVDQKNAPISYATVAIKEGEAVITGGITDDNGDFQIKNLALKNYTVEVQFIGYNTFSTKADLTNQKSISFPKITLLEEATQLQGVEIVQERSTVEQKIDRRVINVGRDLTTAGATASEIMNNIPSVNIDQDGKISLRGNQNVRVLVDGRPTNVDPAQLLKQIPSTSIKKIELITNPSAKYNPEGMSGIINIVLHKNANDGFNGSLNAGITFGETPKFNNSLDMNYRTGKVNFFGNVGSNFGENFNEGFIERFDNNSQQILDIVNDNESYLYKIGMDFYINDKNTVSFYTNQNGIDGDGNVNTDIRYLNNDEPNVLQLGNYLTNNRSGAYNLAYKHLFAKDGHTLDFEGNFNDYKQTQNANFDTSTFEIGNPGTLDERIIFSDKIIDKRENTTLNLDYVNPLNEKTTLELGAESRIVRSSNDYTTGNLLLPVENRLSNYTYDIDIYSAYATFGQRFEKFSYQVGARFESYKAKANLNKGQTTFEDDYLTLYPSAYLTYNLNEKNMFQLSYSRRVDRPSLEQTKPIREFSTPLVTGLGNAELEPQFTNSVEVNYTKMFGKGSSFTSGVFYRVIDNEINRVLYNDETTENPNDLIMSWDNFDNNTAFGFELSANYKIAKWWDIQPAIDYSNISQKGLVSVLREGTVDEFDFVEREVDVAAFNARLNSNFKVNKRLSFLLFGFYRGGVDGIQNDSKEMYKIDAGGRYSLLNNKMSISIRFNDIFDQMKYGFDSRNPYPSRGQFTWESHSVYFGINYMFGGGKNRALQRKYRDDNTKQGGGGMF</sequence>
<proteinExistence type="inferred from homology"/>
<evidence type="ECO:0000256" key="7">
    <source>
        <dbReference type="PROSITE-ProRule" id="PRU01360"/>
    </source>
</evidence>